<evidence type="ECO:0000259" key="2">
    <source>
        <dbReference type="PROSITE" id="PS51724"/>
    </source>
</evidence>
<evidence type="ECO:0000256" key="1">
    <source>
        <dbReference type="SAM" id="SignalP"/>
    </source>
</evidence>
<evidence type="ECO:0000313" key="4">
    <source>
        <dbReference type="Proteomes" id="UP000317624"/>
    </source>
</evidence>
<name>A0A558BZE2_9BACT</name>
<dbReference type="AlphaFoldDB" id="A0A558BZE2"/>
<gene>
    <name evidence="3" type="ORF">FNT36_10645</name>
</gene>
<feature type="signal peptide" evidence="1">
    <location>
        <begin position="1"/>
        <end position="26"/>
    </location>
</feature>
<accession>A0A558BZE2</accession>
<feature type="domain" description="SPOR" evidence="2">
    <location>
        <begin position="112"/>
        <end position="192"/>
    </location>
</feature>
<dbReference type="GO" id="GO:0042834">
    <property type="term" value="F:peptidoglycan binding"/>
    <property type="evidence" value="ECO:0007669"/>
    <property type="project" value="InterPro"/>
</dbReference>
<dbReference type="PROSITE" id="PS51724">
    <property type="entry name" value="SPOR"/>
    <property type="match status" value="1"/>
</dbReference>
<proteinExistence type="predicted"/>
<dbReference type="OrthoDB" id="2473397at2"/>
<dbReference type="Proteomes" id="UP000317624">
    <property type="component" value="Unassembled WGS sequence"/>
</dbReference>
<keyword evidence="1" id="KW-0732">Signal</keyword>
<protein>
    <submittedName>
        <fullName evidence="3">SPOR domain-containing protein</fullName>
    </submittedName>
</protein>
<dbReference type="InterPro" id="IPR007730">
    <property type="entry name" value="SPOR-like_dom"/>
</dbReference>
<dbReference type="EMBL" id="VMRJ01000002">
    <property type="protein sequence ID" value="TVT41871.1"/>
    <property type="molecule type" value="Genomic_DNA"/>
</dbReference>
<dbReference type="RefSeq" id="WP_144847268.1">
    <property type="nucleotide sequence ID" value="NZ_VMRJ01000002.1"/>
</dbReference>
<dbReference type="PROSITE" id="PS51257">
    <property type="entry name" value="PROKAR_LIPOPROTEIN"/>
    <property type="match status" value="1"/>
</dbReference>
<comment type="caution">
    <text evidence="3">The sequence shown here is derived from an EMBL/GenBank/DDBJ whole genome shotgun (WGS) entry which is preliminary data.</text>
</comment>
<sequence>MNLRFRNAVLLLGLPLLAACAATAPAAPTTRAATPVDTTRKTVGVVPAEDLTKYRPAFPAPTAPAAPAPALAPKTATALASAAKAAAPVPTNHVNAQMEQRLRDQAYTNQNVKYTSGYRIKAYSGFEREQAMSVRRQVIARYPDETDYLTFKQPVYRLYIGDYTTKLDAARGLARVRQFVPKAELEPMQVLLNKTP</sequence>
<evidence type="ECO:0000313" key="3">
    <source>
        <dbReference type="EMBL" id="TVT41871.1"/>
    </source>
</evidence>
<reference evidence="3 4" key="1">
    <citation type="submission" date="2019-07" db="EMBL/GenBank/DDBJ databases">
        <title>Hymenobacter sp. straun FUR1 Genome sequencing and assembly.</title>
        <authorList>
            <person name="Chhetri G."/>
        </authorList>
    </citation>
    <scope>NUCLEOTIDE SEQUENCE [LARGE SCALE GENOMIC DNA]</scope>
    <source>
        <strain evidence="3 4">Fur1</strain>
    </source>
</reference>
<keyword evidence="4" id="KW-1185">Reference proteome</keyword>
<dbReference type="Pfam" id="PF05036">
    <property type="entry name" value="SPOR"/>
    <property type="match status" value="1"/>
</dbReference>
<organism evidence="3 4">
    <name type="scientific">Hymenobacter setariae</name>
    <dbReference type="NCBI Taxonomy" id="2594794"/>
    <lineage>
        <taxon>Bacteria</taxon>
        <taxon>Pseudomonadati</taxon>
        <taxon>Bacteroidota</taxon>
        <taxon>Cytophagia</taxon>
        <taxon>Cytophagales</taxon>
        <taxon>Hymenobacteraceae</taxon>
        <taxon>Hymenobacter</taxon>
    </lineage>
</organism>
<feature type="chain" id="PRO_5035294985" evidence="1">
    <location>
        <begin position="27"/>
        <end position="196"/>
    </location>
</feature>